<dbReference type="SUPFAM" id="SSF51261">
    <property type="entry name" value="Duplicated hybrid motif"/>
    <property type="match status" value="1"/>
</dbReference>
<evidence type="ECO:0000256" key="4">
    <source>
        <dbReference type="ARBA" id="ARBA00022670"/>
    </source>
</evidence>
<dbReference type="InterPro" id="IPR045834">
    <property type="entry name" value="Csd3_N2"/>
</dbReference>
<gene>
    <name evidence="12" type="ordered locus">MEPCIT_118</name>
</gene>
<dbReference type="Pfam" id="PF01551">
    <property type="entry name" value="Peptidase_M23"/>
    <property type="match status" value="1"/>
</dbReference>
<dbReference type="PANTHER" id="PTHR21666">
    <property type="entry name" value="PEPTIDASE-RELATED"/>
    <property type="match status" value="1"/>
</dbReference>
<reference key="1">
    <citation type="submission" date="2010-09" db="EMBL/GenBank/DDBJ databases">
        <title>An interdependent metabolic patchwork in the nested three-way symbiosis of mealybugs.</title>
        <authorList>
            <person name="McCutcheon J.P."/>
            <person name="von Dohlen C.D."/>
        </authorList>
    </citation>
    <scope>NUCLEOTIDE SEQUENCE</scope>
    <source>
        <strain>PCIT</strain>
    </source>
</reference>
<evidence type="ECO:0000259" key="11">
    <source>
        <dbReference type="Pfam" id="PF19425"/>
    </source>
</evidence>
<dbReference type="OrthoDB" id="9805070at2"/>
<dbReference type="InterPro" id="IPR011055">
    <property type="entry name" value="Dup_hybrid_motif"/>
</dbReference>
<dbReference type="FunFam" id="2.70.70.10:FF:000002">
    <property type="entry name" value="Murein DD-endopeptidase MepM"/>
    <property type="match status" value="1"/>
</dbReference>
<keyword evidence="5" id="KW-0479">Metal-binding</keyword>
<dbReference type="KEGG" id="men:MEPCIT_118"/>
<evidence type="ECO:0000256" key="7">
    <source>
        <dbReference type="ARBA" id="ARBA00022833"/>
    </source>
</evidence>
<keyword evidence="9" id="KW-1133">Transmembrane helix</keyword>
<keyword evidence="4" id="KW-0645">Protease</keyword>
<dbReference type="GO" id="GO:0046872">
    <property type="term" value="F:metal ion binding"/>
    <property type="evidence" value="ECO:0007669"/>
    <property type="project" value="UniProtKB-KW"/>
</dbReference>
<evidence type="ECO:0000259" key="10">
    <source>
        <dbReference type="Pfam" id="PF01551"/>
    </source>
</evidence>
<keyword evidence="7" id="KW-0862">Zinc</keyword>
<dbReference type="CDD" id="cd12797">
    <property type="entry name" value="M23_peptidase"/>
    <property type="match status" value="1"/>
</dbReference>
<dbReference type="EMBL" id="CP002243">
    <property type="protein sequence ID" value="AEI74776.1"/>
    <property type="molecule type" value="Genomic_DNA"/>
</dbReference>
<evidence type="ECO:0000256" key="8">
    <source>
        <dbReference type="ARBA" id="ARBA00023049"/>
    </source>
</evidence>
<dbReference type="GO" id="GO:0004222">
    <property type="term" value="F:metalloendopeptidase activity"/>
    <property type="evidence" value="ECO:0007669"/>
    <property type="project" value="TreeGrafter"/>
</dbReference>
<proteinExistence type="inferred from homology"/>
<dbReference type="MEROPS" id="M23.011"/>
<dbReference type="RefSeq" id="WP_013975527.1">
    <property type="nucleotide sequence ID" value="NC_015735.1"/>
</dbReference>
<accession>F7XXF0</accession>
<dbReference type="STRING" id="903503.MEPCIT_118"/>
<evidence type="ECO:0000313" key="13">
    <source>
        <dbReference type="Proteomes" id="UP000000504"/>
    </source>
</evidence>
<keyword evidence="9" id="KW-0472">Membrane</keyword>
<keyword evidence="6" id="KW-0378">Hydrolase</keyword>
<sequence>MQHITRFFSLAFNYFLSRSYHIMLGLLAIVTFTLTIAIWQRQQYIYLPVVEPYDSDSHSNLLEDEKLIDFTSTAIKLLGYTTPDHTEYLMKSELNNECMEVVGGVNQHVITSGDTINSVITQYGCGVTFHATSTYDIVDGGVKEKKVNMTGEWRNTVLLTGQLNGSFINSARLAGLTGSDINAVIKALQWQLDFLKLRKGDQFSVLTTRNESKNANSKLLGLRLRTGGKDYYAFRADDGKFYNRDAAAGLARGFMRFPTIKKFRVSSNFNPQRLNPITGRIAPHRGVDFAVPVGTPVLAVGDGEVIVSKQDGAAGNYVAIRHGRQYMTRYMHLKKLLVKPGQKVKRGACIALSGNTGRSTGPHLHYEVWINQQAVNPLTAKLPCTEVLIGHDRAEYLAQVKQILPQLQLN</sequence>
<reference evidence="12 13" key="2">
    <citation type="journal article" date="2011" name="Curr. Biol.">
        <title>An interdependent metabolic patchwork in the nested symbiosis of mealybugs.</title>
        <authorList>
            <person name="McCutcheon J.P."/>
            <person name="von Dohlen C.D."/>
        </authorList>
    </citation>
    <scope>NUCLEOTIDE SEQUENCE [LARGE SCALE GENOMIC DNA]</scope>
    <source>
        <strain evidence="12 13">PCIT</strain>
    </source>
</reference>
<dbReference type="GO" id="GO:0006508">
    <property type="term" value="P:proteolysis"/>
    <property type="evidence" value="ECO:0007669"/>
    <property type="project" value="UniProtKB-KW"/>
</dbReference>
<comment type="cofactor">
    <cofactor evidence="1">
        <name>Zn(2+)</name>
        <dbReference type="ChEBI" id="CHEBI:29105"/>
    </cofactor>
</comment>
<feature type="domain" description="M23ase beta-sheet core" evidence="10">
    <location>
        <begin position="283"/>
        <end position="377"/>
    </location>
</feature>
<organism evidence="12 13">
    <name type="scientific">Moranella endobia (strain PCIT)</name>
    <dbReference type="NCBI Taxonomy" id="903503"/>
    <lineage>
        <taxon>Bacteria</taxon>
        <taxon>Pseudomonadati</taxon>
        <taxon>Pseudomonadota</taxon>
        <taxon>Gammaproteobacteria</taxon>
        <taxon>Enterobacterales</taxon>
        <taxon>Enterobacteriaceae</taxon>
        <taxon>Candidatus Moranella</taxon>
    </lineage>
</organism>
<comment type="similarity">
    <text evidence="3">Belongs to the peptidase M23B family.</text>
</comment>
<feature type="transmembrane region" description="Helical" evidence="9">
    <location>
        <begin position="20"/>
        <end position="39"/>
    </location>
</feature>
<dbReference type="InterPro" id="IPR050570">
    <property type="entry name" value="Cell_wall_metabolism_enzyme"/>
</dbReference>
<name>F7XXF0_MOREP</name>
<dbReference type="NCBIfam" id="NF008652">
    <property type="entry name" value="PRK11649.1"/>
    <property type="match status" value="1"/>
</dbReference>
<dbReference type="Pfam" id="PF19425">
    <property type="entry name" value="Csd3_N2"/>
    <property type="match status" value="1"/>
</dbReference>
<dbReference type="Proteomes" id="UP000000504">
    <property type="component" value="Chromosome"/>
</dbReference>
<evidence type="ECO:0000313" key="12">
    <source>
        <dbReference type="EMBL" id="AEI74776.1"/>
    </source>
</evidence>
<evidence type="ECO:0000256" key="5">
    <source>
        <dbReference type="ARBA" id="ARBA00022723"/>
    </source>
</evidence>
<evidence type="ECO:0000256" key="2">
    <source>
        <dbReference type="ARBA" id="ARBA00004162"/>
    </source>
</evidence>
<dbReference type="PANTHER" id="PTHR21666:SF292">
    <property type="entry name" value="MUREIN DD-ENDOPEPTIDASE MEPM"/>
    <property type="match status" value="1"/>
</dbReference>
<dbReference type="Gene3D" id="3.10.450.350">
    <property type="match status" value="1"/>
</dbReference>
<dbReference type="GO" id="GO:0005886">
    <property type="term" value="C:plasma membrane"/>
    <property type="evidence" value="ECO:0007669"/>
    <property type="project" value="UniProtKB-SubCell"/>
</dbReference>
<keyword evidence="9" id="KW-0812">Transmembrane</keyword>
<protein>
    <submittedName>
        <fullName evidence="12">Putative peptidase, M23 family</fullName>
    </submittedName>
</protein>
<comment type="subcellular location">
    <subcellularLocation>
        <location evidence="2">Cell membrane</location>
        <topology evidence="2">Single-pass membrane protein</topology>
    </subcellularLocation>
</comment>
<dbReference type="AlphaFoldDB" id="F7XXF0"/>
<evidence type="ECO:0000256" key="1">
    <source>
        <dbReference type="ARBA" id="ARBA00001947"/>
    </source>
</evidence>
<dbReference type="Gene3D" id="2.70.70.10">
    <property type="entry name" value="Glucose Permease (Domain IIA)"/>
    <property type="match status" value="1"/>
</dbReference>
<dbReference type="InterPro" id="IPR016047">
    <property type="entry name" value="M23ase_b-sheet_dom"/>
</dbReference>
<feature type="domain" description="Csd3-like second N-terminal" evidence="11">
    <location>
        <begin position="151"/>
        <end position="271"/>
    </location>
</feature>
<evidence type="ECO:0000256" key="6">
    <source>
        <dbReference type="ARBA" id="ARBA00022801"/>
    </source>
</evidence>
<keyword evidence="8" id="KW-0482">Metalloprotease</keyword>
<evidence type="ECO:0000256" key="9">
    <source>
        <dbReference type="SAM" id="Phobius"/>
    </source>
</evidence>
<evidence type="ECO:0000256" key="3">
    <source>
        <dbReference type="ARBA" id="ARBA00006646"/>
    </source>
</evidence>
<keyword evidence="13" id="KW-1185">Reference proteome</keyword>
<dbReference type="eggNOG" id="COG0739">
    <property type="taxonomic scope" value="Bacteria"/>
</dbReference>
<dbReference type="HOGENOM" id="CLU_026846_0_2_6"/>